<evidence type="ECO:0000313" key="2">
    <source>
        <dbReference type="Proteomes" id="UP001239111"/>
    </source>
</evidence>
<dbReference type="Proteomes" id="UP001239111">
    <property type="component" value="Chromosome 3"/>
</dbReference>
<name>A0ACC2NGZ3_9HYME</name>
<reference evidence="1" key="1">
    <citation type="submission" date="2023-04" db="EMBL/GenBank/DDBJ databases">
        <title>A chromosome-level genome assembly of the parasitoid wasp Eretmocerus hayati.</title>
        <authorList>
            <person name="Zhong Y."/>
            <person name="Liu S."/>
            <person name="Liu Y."/>
        </authorList>
    </citation>
    <scope>NUCLEOTIDE SEQUENCE</scope>
    <source>
        <strain evidence="1">ZJU_SS_LIU_2023</strain>
    </source>
</reference>
<protein>
    <submittedName>
        <fullName evidence="1">Uncharacterized protein</fullName>
    </submittedName>
</protein>
<gene>
    <name evidence="1" type="ORF">QAD02_001722</name>
</gene>
<accession>A0ACC2NGZ3</accession>
<dbReference type="EMBL" id="CM056743">
    <property type="protein sequence ID" value="KAJ8670463.1"/>
    <property type="molecule type" value="Genomic_DNA"/>
</dbReference>
<organism evidence="1 2">
    <name type="scientific">Eretmocerus hayati</name>
    <dbReference type="NCBI Taxonomy" id="131215"/>
    <lineage>
        <taxon>Eukaryota</taxon>
        <taxon>Metazoa</taxon>
        <taxon>Ecdysozoa</taxon>
        <taxon>Arthropoda</taxon>
        <taxon>Hexapoda</taxon>
        <taxon>Insecta</taxon>
        <taxon>Pterygota</taxon>
        <taxon>Neoptera</taxon>
        <taxon>Endopterygota</taxon>
        <taxon>Hymenoptera</taxon>
        <taxon>Apocrita</taxon>
        <taxon>Proctotrupomorpha</taxon>
        <taxon>Chalcidoidea</taxon>
        <taxon>Aphelinidae</taxon>
        <taxon>Aphelininae</taxon>
        <taxon>Eretmocerus</taxon>
    </lineage>
</organism>
<sequence>PPVHVVAIAGEVAYLPCDITPSQDGDSVQLVLWFQEGRPRATDAIYSLDSRDDRDRNMPDHWSDPSVFSKRAHFTRERKPAELGVDHIREDEAGLYRCRVEFRDGPTRNSKVNLTVIGECAPHIKPTPPSIYHHHRFSPEARKRPNGQLSANSPCIPPIHPVHIEPQNVDR</sequence>
<keyword evidence="2" id="KW-1185">Reference proteome</keyword>
<feature type="non-terminal residue" evidence="1">
    <location>
        <position position="1"/>
    </location>
</feature>
<evidence type="ECO:0000313" key="1">
    <source>
        <dbReference type="EMBL" id="KAJ8670463.1"/>
    </source>
</evidence>
<proteinExistence type="predicted"/>
<comment type="caution">
    <text evidence="1">The sequence shown here is derived from an EMBL/GenBank/DDBJ whole genome shotgun (WGS) entry which is preliminary data.</text>
</comment>